<evidence type="ECO:0000313" key="3">
    <source>
        <dbReference type="Proteomes" id="UP001595851"/>
    </source>
</evidence>
<name>A0ABV8GC75_9ACTN</name>
<dbReference type="EMBL" id="JBHSBI010000016">
    <property type="protein sequence ID" value="MFC4011383.1"/>
    <property type="molecule type" value="Genomic_DNA"/>
</dbReference>
<feature type="domain" description="SGNH hydrolase-type esterase" evidence="1">
    <location>
        <begin position="7"/>
        <end position="145"/>
    </location>
</feature>
<dbReference type="InterPro" id="IPR013830">
    <property type="entry name" value="SGNH_hydro"/>
</dbReference>
<keyword evidence="3" id="KW-1185">Reference proteome</keyword>
<dbReference type="Gene3D" id="3.40.50.1110">
    <property type="entry name" value="SGNH hydrolase"/>
    <property type="match status" value="1"/>
</dbReference>
<protein>
    <submittedName>
        <fullName evidence="2">GDSL-type esterase/lipase family protein</fullName>
    </submittedName>
</protein>
<evidence type="ECO:0000313" key="2">
    <source>
        <dbReference type="EMBL" id="MFC4011383.1"/>
    </source>
</evidence>
<reference evidence="3" key="1">
    <citation type="journal article" date="2019" name="Int. J. Syst. Evol. Microbiol.">
        <title>The Global Catalogue of Microorganisms (GCM) 10K type strain sequencing project: providing services to taxonomists for standard genome sequencing and annotation.</title>
        <authorList>
            <consortium name="The Broad Institute Genomics Platform"/>
            <consortium name="The Broad Institute Genome Sequencing Center for Infectious Disease"/>
            <person name="Wu L."/>
            <person name="Ma J."/>
        </authorList>
    </citation>
    <scope>NUCLEOTIDE SEQUENCE [LARGE SCALE GENOMIC DNA]</scope>
    <source>
        <strain evidence="3">TBRC 1276</strain>
    </source>
</reference>
<evidence type="ECO:0000259" key="1">
    <source>
        <dbReference type="Pfam" id="PF13472"/>
    </source>
</evidence>
<dbReference type="SUPFAM" id="SSF52266">
    <property type="entry name" value="SGNH hydrolase"/>
    <property type="match status" value="1"/>
</dbReference>
<dbReference type="Pfam" id="PF13472">
    <property type="entry name" value="Lipase_GDSL_2"/>
    <property type="match status" value="1"/>
</dbReference>
<dbReference type="PANTHER" id="PTHR43784:SF2">
    <property type="entry name" value="GDSL-LIKE LIPASE_ACYLHYDROLASE, PUTATIVE (AFU_ORTHOLOGUE AFUA_2G00820)-RELATED"/>
    <property type="match status" value="1"/>
</dbReference>
<comment type="caution">
    <text evidence="2">The sequence shown here is derived from an EMBL/GenBank/DDBJ whole genome shotgun (WGS) entry which is preliminary data.</text>
</comment>
<organism evidence="2 3">
    <name type="scientific">Nonomuraea purpurea</name>
    <dbReference type="NCBI Taxonomy" id="1849276"/>
    <lineage>
        <taxon>Bacteria</taxon>
        <taxon>Bacillati</taxon>
        <taxon>Actinomycetota</taxon>
        <taxon>Actinomycetes</taxon>
        <taxon>Streptosporangiales</taxon>
        <taxon>Streptosporangiaceae</taxon>
        <taxon>Nonomuraea</taxon>
    </lineage>
</organism>
<accession>A0ABV8GC75</accession>
<dbReference type="InterPro" id="IPR036514">
    <property type="entry name" value="SGNH_hydro_sf"/>
</dbReference>
<dbReference type="Proteomes" id="UP001595851">
    <property type="component" value="Unassembled WGS sequence"/>
</dbReference>
<dbReference type="PANTHER" id="PTHR43784">
    <property type="entry name" value="GDSL-LIKE LIPASE/ACYLHYDROLASE, PUTATIVE (AFU_ORTHOLOGUE AFUA_2G00820)-RELATED"/>
    <property type="match status" value="1"/>
</dbReference>
<gene>
    <name evidence="2" type="ORF">ACFOY2_29430</name>
</gene>
<dbReference type="RefSeq" id="WP_379531341.1">
    <property type="nucleotide sequence ID" value="NZ_JBHSBI010000016.1"/>
</dbReference>
<sequence length="192" mass="19665">MRARIAALGDSVTVGVGDSVAGRGWAALLAEALAPADLANLAVNGARVADVLRDQVPRAVALRPSFVTLLVGVNDTLRGDFDPVGIAADLDVVLARLTATRARVLTATLPDPGLMLRIPELLRRPLARRVRTINTIVTGLAGRPGTDRGGAQPVGERALAGHRGHGLAGAEVLGLPAGVRLARSQGGLAGPR</sequence>
<proteinExistence type="predicted"/>
<dbReference type="InterPro" id="IPR053140">
    <property type="entry name" value="GDSL_Rv0518-like"/>
</dbReference>